<proteinExistence type="predicted"/>
<feature type="signal peptide" evidence="2">
    <location>
        <begin position="1"/>
        <end position="17"/>
    </location>
</feature>
<accession>A0AAW1UXC6</accession>
<dbReference type="AlphaFoldDB" id="A0AAW1UXC6"/>
<protein>
    <recommendedName>
        <fullName evidence="5">Ionotropic receptor</fullName>
    </recommendedName>
</protein>
<name>A0AAW1UXC6_9CUCU</name>
<feature type="transmembrane region" description="Helical" evidence="1">
    <location>
        <begin position="313"/>
        <end position="332"/>
    </location>
</feature>
<evidence type="ECO:0000313" key="3">
    <source>
        <dbReference type="EMBL" id="KAK9885718.1"/>
    </source>
</evidence>
<feature type="transmembrane region" description="Helical" evidence="1">
    <location>
        <begin position="344"/>
        <end position="364"/>
    </location>
</feature>
<sequence>MHIYKLFVLTFVAVCLCKSLKPMFRFNSNRSSILTFLHNISLLPSITFLIPVYVDCGIAEVVIDQKCFLDQQFLPWFVFNSAVETKIMENTDIIVPSYIIIFLENLDYSHEKITTVLSMPLFNRRVPLVFIADVGSETDIAVKNFLQNLRKFRIASYSVLKYYPTVKLVAFNPFMQNTMESLTIEDYDSKFFNVYYHNFYGLTIEIVFYRNLQADLEMKLKLKPEDFSLWMDIFHLLNASHNVIQEVPYDYEKAKEIVMASKADMCMQRLFILNITEISDFLTPTQIEYIVILVPKSKKVPQSLYLIATFSKVTWLSILSSLVIFIGAVYIIGKKLNGFYKNTALELFGILFGQPVPSLTIYLTPQRFLMIFWHMTCIVIIASFQGALLKSLLNSKYWAEMNTISELKDANLPIYVPIRWIKLLEESVPILKHQFVPISERNESRLILNCEHSEGAFVLTSFVANLMLEVCRRKILRVDIIRWMK</sequence>
<evidence type="ECO:0000256" key="1">
    <source>
        <dbReference type="SAM" id="Phobius"/>
    </source>
</evidence>
<feature type="chain" id="PRO_5043923610" description="Ionotropic receptor" evidence="2">
    <location>
        <begin position="18"/>
        <end position="485"/>
    </location>
</feature>
<comment type="caution">
    <text evidence="3">The sequence shown here is derived from an EMBL/GenBank/DDBJ whole genome shotgun (WGS) entry which is preliminary data.</text>
</comment>
<dbReference type="EMBL" id="JARQZJ010000096">
    <property type="protein sequence ID" value="KAK9885718.1"/>
    <property type="molecule type" value="Genomic_DNA"/>
</dbReference>
<evidence type="ECO:0008006" key="5">
    <source>
        <dbReference type="Google" id="ProtNLM"/>
    </source>
</evidence>
<keyword evidence="1" id="KW-0812">Transmembrane</keyword>
<gene>
    <name evidence="3" type="ORF">WA026_012486</name>
</gene>
<feature type="transmembrane region" description="Helical" evidence="1">
    <location>
        <begin position="370"/>
        <end position="389"/>
    </location>
</feature>
<keyword evidence="4" id="KW-1185">Reference proteome</keyword>
<keyword evidence="1" id="KW-1133">Transmembrane helix</keyword>
<organism evidence="3 4">
    <name type="scientific">Henosepilachna vigintioctopunctata</name>
    <dbReference type="NCBI Taxonomy" id="420089"/>
    <lineage>
        <taxon>Eukaryota</taxon>
        <taxon>Metazoa</taxon>
        <taxon>Ecdysozoa</taxon>
        <taxon>Arthropoda</taxon>
        <taxon>Hexapoda</taxon>
        <taxon>Insecta</taxon>
        <taxon>Pterygota</taxon>
        <taxon>Neoptera</taxon>
        <taxon>Endopterygota</taxon>
        <taxon>Coleoptera</taxon>
        <taxon>Polyphaga</taxon>
        <taxon>Cucujiformia</taxon>
        <taxon>Coccinelloidea</taxon>
        <taxon>Coccinellidae</taxon>
        <taxon>Epilachninae</taxon>
        <taxon>Epilachnini</taxon>
        <taxon>Henosepilachna</taxon>
    </lineage>
</organism>
<evidence type="ECO:0000256" key="2">
    <source>
        <dbReference type="SAM" id="SignalP"/>
    </source>
</evidence>
<evidence type="ECO:0000313" key="4">
    <source>
        <dbReference type="Proteomes" id="UP001431783"/>
    </source>
</evidence>
<keyword evidence="1" id="KW-0472">Membrane</keyword>
<dbReference type="Proteomes" id="UP001431783">
    <property type="component" value="Unassembled WGS sequence"/>
</dbReference>
<keyword evidence="2" id="KW-0732">Signal</keyword>
<reference evidence="3 4" key="1">
    <citation type="submission" date="2023-03" db="EMBL/GenBank/DDBJ databases">
        <title>Genome insight into feeding habits of ladybird beetles.</title>
        <authorList>
            <person name="Li H.-S."/>
            <person name="Huang Y.-H."/>
            <person name="Pang H."/>
        </authorList>
    </citation>
    <scope>NUCLEOTIDE SEQUENCE [LARGE SCALE GENOMIC DNA]</scope>
    <source>
        <strain evidence="3">SYSU_2023b</strain>
        <tissue evidence="3">Whole body</tissue>
    </source>
</reference>